<feature type="transmembrane region" description="Helical" evidence="2">
    <location>
        <begin position="6"/>
        <end position="25"/>
    </location>
</feature>
<comment type="caution">
    <text evidence="3">The sequence shown here is derived from an EMBL/GenBank/DDBJ whole genome shotgun (WGS) entry which is preliminary data.</text>
</comment>
<dbReference type="Gene3D" id="1.10.630.10">
    <property type="entry name" value="Cytochrome P450"/>
    <property type="match status" value="1"/>
</dbReference>
<keyword evidence="4" id="KW-1185">Reference proteome</keyword>
<dbReference type="InterPro" id="IPR036396">
    <property type="entry name" value="Cyt_P450_sf"/>
</dbReference>
<evidence type="ECO:0000313" key="4">
    <source>
        <dbReference type="Proteomes" id="UP000655225"/>
    </source>
</evidence>
<dbReference type="EMBL" id="JABCRI010000006">
    <property type="protein sequence ID" value="KAF8404305.1"/>
    <property type="molecule type" value="Genomic_DNA"/>
</dbReference>
<dbReference type="Pfam" id="PF00067">
    <property type="entry name" value="p450"/>
    <property type="match status" value="1"/>
</dbReference>
<dbReference type="GO" id="GO:0005506">
    <property type="term" value="F:iron ion binding"/>
    <property type="evidence" value="ECO:0007669"/>
    <property type="project" value="InterPro"/>
</dbReference>
<sequence length="306" mass="34334">MELFSHVFLSFFVVIGIHGLLHYTIQLSRKRKLPPGPIGLPVVGSLFQVGKRPHESLAKLANTHGPLMTVQLGFVTTVVASSADMAKEILQKHDQAFSGRTVPDSVTGQADYDVSVAWIPTEPRWRKLRKLCNTQIFTTQRLDALQGLRHQMVEEMISYVKEADGAVNIGRLVFANSLNLLSNTIFSVDIADYKSEAVQEFKDVVWSIMENDGKPNIADFFPWLKPLDPQGIRRNAKVAYDRLHAICDDFIDRRLQRTESGLPRSGDFLDALLDYSHENGSEFNRQAIKVLLTLTVVPLSFNVVTS</sequence>
<dbReference type="SUPFAM" id="SSF48264">
    <property type="entry name" value="Cytochrome P450"/>
    <property type="match status" value="1"/>
</dbReference>
<name>A0A834ZF23_TETSI</name>
<dbReference type="GO" id="GO:0004497">
    <property type="term" value="F:monooxygenase activity"/>
    <property type="evidence" value="ECO:0007669"/>
    <property type="project" value="InterPro"/>
</dbReference>
<keyword evidence="2" id="KW-0812">Transmembrane</keyword>
<dbReference type="AlphaFoldDB" id="A0A834ZF23"/>
<dbReference type="GO" id="GO:0016705">
    <property type="term" value="F:oxidoreductase activity, acting on paired donors, with incorporation or reduction of molecular oxygen"/>
    <property type="evidence" value="ECO:0007669"/>
    <property type="project" value="InterPro"/>
</dbReference>
<dbReference type="PANTHER" id="PTHR47950">
    <property type="entry name" value="CYTOCHROME P450, FAMILY 76, SUBFAMILY C, POLYPEPTIDE 5-RELATED"/>
    <property type="match status" value="1"/>
</dbReference>
<keyword evidence="2" id="KW-0472">Membrane</keyword>
<dbReference type="GO" id="GO:0020037">
    <property type="term" value="F:heme binding"/>
    <property type="evidence" value="ECO:0007669"/>
    <property type="project" value="InterPro"/>
</dbReference>
<evidence type="ECO:0000256" key="2">
    <source>
        <dbReference type="SAM" id="Phobius"/>
    </source>
</evidence>
<dbReference type="PANTHER" id="PTHR47950:SF44">
    <property type="entry name" value="CYTOCHROME P450, FAMILY 76, SUBFAMILY C, POLYPEPTIDE 5-RELATED"/>
    <property type="match status" value="1"/>
</dbReference>
<keyword evidence="2" id="KW-1133">Transmembrane helix</keyword>
<gene>
    <name evidence="3" type="ORF">HHK36_009188</name>
</gene>
<protein>
    <recommendedName>
        <fullName evidence="5">Cytochrome P450</fullName>
    </recommendedName>
</protein>
<dbReference type="OrthoDB" id="2789670at2759"/>
<comment type="similarity">
    <text evidence="1">Belongs to the cytochrome P450 family.</text>
</comment>
<organism evidence="3 4">
    <name type="scientific">Tetracentron sinense</name>
    <name type="common">Spur-leaf</name>
    <dbReference type="NCBI Taxonomy" id="13715"/>
    <lineage>
        <taxon>Eukaryota</taxon>
        <taxon>Viridiplantae</taxon>
        <taxon>Streptophyta</taxon>
        <taxon>Embryophyta</taxon>
        <taxon>Tracheophyta</taxon>
        <taxon>Spermatophyta</taxon>
        <taxon>Magnoliopsida</taxon>
        <taxon>Trochodendrales</taxon>
        <taxon>Trochodendraceae</taxon>
        <taxon>Tetracentron</taxon>
    </lineage>
</organism>
<reference evidence="3 4" key="1">
    <citation type="submission" date="2020-04" db="EMBL/GenBank/DDBJ databases">
        <title>Plant Genome Project.</title>
        <authorList>
            <person name="Zhang R.-G."/>
        </authorList>
    </citation>
    <scope>NUCLEOTIDE SEQUENCE [LARGE SCALE GENOMIC DNA]</scope>
    <source>
        <strain evidence="3">YNK0</strain>
        <tissue evidence="3">Leaf</tissue>
    </source>
</reference>
<evidence type="ECO:0000256" key="1">
    <source>
        <dbReference type="ARBA" id="ARBA00010617"/>
    </source>
</evidence>
<dbReference type="OMA" id="VVWSIME"/>
<proteinExistence type="inferred from homology"/>
<dbReference type="InterPro" id="IPR001128">
    <property type="entry name" value="Cyt_P450"/>
</dbReference>
<accession>A0A834ZF23</accession>
<evidence type="ECO:0008006" key="5">
    <source>
        <dbReference type="Google" id="ProtNLM"/>
    </source>
</evidence>
<evidence type="ECO:0000313" key="3">
    <source>
        <dbReference type="EMBL" id="KAF8404305.1"/>
    </source>
</evidence>
<dbReference type="Proteomes" id="UP000655225">
    <property type="component" value="Unassembled WGS sequence"/>
</dbReference>